<gene>
    <name evidence="2" type="ORF">PENDEC_c010G03039</name>
</gene>
<evidence type="ECO:0000256" key="1">
    <source>
        <dbReference type="SAM" id="MobiDB-lite"/>
    </source>
</evidence>
<feature type="compositionally biased region" description="Low complexity" evidence="1">
    <location>
        <begin position="74"/>
        <end position="84"/>
    </location>
</feature>
<dbReference type="STRING" id="69771.A0A1V6PBX3"/>
<keyword evidence="3" id="KW-1185">Reference proteome</keyword>
<reference evidence="3" key="1">
    <citation type="journal article" date="2017" name="Nat. Microbiol.">
        <title>Global analysis of biosynthetic gene clusters reveals vast potential of secondary metabolite production in Penicillium species.</title>
        <authorList>
            <person name="Nielsen J.C."/>
            <person name="Grijseels S."/>
            <person name="Prigent S."/>
            <person name="Ji B."/>
            <person name="Dainat J."/>
            <person name="Nielsen K.F."/>
            <person name="Frisvad J.C."/>
            <person name="Workman M."/>
            <person name="Nielsen J."/>
        </authorList>
    </citation>
    <scope>NUCLEOTIDE SEQUENCE [LARGE SCALE GENOMIC DNA]</scope>
    <source>
        <strain evidence="3">IBT 11843</strain>
    </source>
</reference>
<name>A0A1V6PBX3_PENDC</name>
<dbReference type="Proteomes" id="UP000191522">
    <property type="component" value="Unassembled WGS sequence"/>
</dbReference>
<proteinExistence type="predicted"/>
<feature type="compositionally biased region" description="Acidic residues" evidence="1">
    <location>
        <begin position="55"/>
        <end position="73"/>
    </location>
</feature>
<protein>
    <submittedName>
        <fullName evidence="2">Uncharacterized protein</fullName>
    </submittedName>
</protein>
<evidence type="ECO:0000313" key="2">
    <source>
        <dbReference type="EMBL" id="OQD74548.1"/>
    </source>
</evidence>
<dbReference type="AlphaFoldDB" id="A0A1V6PBX3"/>
<feature type="region of interest" description="Disordered" evidence="1">
    <location>
        <begin position="46"/>
        <end position="84"/>
    </location>
</feature>
<comment type="caution">
    <text evidence="2">The sequence shown here is derived from an EMBL/GenBank/DDBJ whole genome shotgun (WGS) entry which is preliminary data.</text>
</comment>
<organism evidence="2 3">
    <name type="scientific">Penicillium decumbens</name>
    <dbReference type="NCBI Taxonomy" id="69771"/>
    <lineage>
        <taxon>Eukaryota</taxon>
        <taxon>Fungi</taxon>
        <taxon>Dikarya</taxon>
        <taxon>Ascomycota</taxon>
        <taxon>Pezizomycotina</taxon>
        <taxon>Eurotiomycetes</taxon>
        <taxon>Eurotiomycetidae</taxon>
        <taxon>Eurotiales</taxon>
        <taxon>Aspergillaceae</taxon>
        <taxon>Penicillium</taxon>
    </lineage>
</organism>
<sequence>MTDALLMYRVGRWFQVPRLATIACMFNEDTFKRVLSLRSIRDIEAEDEPLAKVEEDGDPGDWGSEAEDEEAENSENAACESTTESAAAWLDPLPKDQAILKKEAQGAAFQHYGLKCPGPGRVVDLLVLGTQPQNPMHILPWALHVQPISEDQLS</sequence>
<dbReference type="EMBL" id="MDYL01000010">
    <property type="protein sequence ID" value="OQD74548.1"/>
    <property type="molecule type" value="Genomic_DNA"/>
</dbReference>
<evidence type="ECO:0000313" key="3">
    <source>
        <dbReference type="Proteomes" id="UP000191522"/>
    </source>
</evidence>
<accession>A0A1V6PBX3</accession>